<protein>
    <submittedName>
        <fullName evidence="2">Nucleotidyl transferase AbiEii/AbiGii toxin family protein</fullName>
    </submittedName>
</protein>
<sequence length="224" mass="25682">MNEQVQMLEKAAKLLAALNKKIVFIGGATISLYLDEISAIDARPTNDVDCVINITPRNKYYLFEEELRQIGLEQDKGKVICRWRYQELILDIMPDDTSILGFSNSWYKPGIKKSIIYTFPSSQKINIFPVTYLLASKIEAFNSRGNRNFYTSHDLEDIVLLLDGCPNLEQEIEQGDIKVKKFIKTWIKTEFENLLEIAPSQLSFASKNAGRDQLILNLIQRLAQ</sequence>
<dbReference type="Pfam" id="PF08843">
    <property type="entry name" value="AbiEii"/>
    <property type="match status" value="1"/>
</dbReference>
<evidence type="ECO:0000313" key="1">
    <source>
        <dbReference type="EMBL" id="QNP28881.1"/>
    </source>
</evidence>
<dbReference type="RefSeq" id="WP_006278946.1">
    <property type="nucleotide sequence ID" value="NZ_CP060822.1"/>
</dbReference>
<dbReference type="EMBL" id="CP060822">
    <property type="protein sequence ID" value="QNP28881.1"/>
    <property type="molecule type" value="Genomic_DNA"/>
</dbReference>
<keyword evidence="2" id="KW-0808">Transferase</keyword>
<organism evidence="2 3">
    <name type="scientific">Cylindrospermopsis curvispora GIHE-G1</name>
    <dbReference type="NCBI Taxonomy" id="2666332"/>
    <lineage>
        <taxon>Bacteria</taxon>
        <taxon>Bacillati</taxon>
        <taxon>Cyanobacteriota</taxon>
        <taxon>Cyanophyceae</taxon>
        <taxon>Nostocales</taxon>
        <taxon>Aphanizomenonaceae</taxon>
        <taxon>Cylindrospermopsis</taxon>
    </lineage>
</organism>
<evidence type="ECO:0000313" key="3">
    <source>
        <dbReference type="Proteomes" id="UP000516013"/>
    </source>
</evidence>
<dbReference type="EMBL" id="CP060823">
    <property type="protein sequence ID" value="QNP31406.1"/>
    <property type="molecule type" value="Genomic_DNA"/>
</dbReference>
<dbReference type="GeneID" id="92782362"/>
<dbReference type="Proteomes" id="UP000516013">
    <property type="component" value="Plasmid p-r.curvispora1"/>
</dbReference>
<proteinExistence type="predicted"/>
<dbReference type="Proteomes" id="UP000516013">
    <property type="component" value="Chromosome"/>
</dbReference>
<geneLocation type="plasmid" evidence="2 3">
    <name>p-r.curvispora1</name>
</geneLocation>
<name>A0A7H0F5U0_9CYAN</name>
<dbReference type="KEGG" id="ccur:IAR63_17575"/>
<dbReference type="KEGG" id="ccur:IAR63_13545"/>
<dbReference type="GO" id="GO:0016740">
    <property type="term" value="F:transferase activity"/>
    <property type="evidence" value="ECO:0007669"/>
    <property type="project" value="UniProtKB-KW"/>
</dbReference>
<dbReference type="InterPro" id="IPR014942">
    <property type="entry name" value="AbiEii"/>
</dbReference>
<accession>A0A7H0F5U0</accession>
<gene>
    <name evidence="1" type="ORF">IAR63_13545</name>
    <name evidence="2" type="ORF">IAR63_17575</name>
</gene>
<keyword evidence="3" id="KW-1185">Reference proteome</keyword>
<keyword evidence="2" id="KW-0614">Plasmid</keyword>
<evidence type="ECO:0000313" key="2">
    <source>
        <dbReference type="EMBL" id="QNP31406.1"/>
    </source>
</evidence>
<dbReference type="AlphaFoldDB" id="A0A7H0F5U0"/>
<reference evidence="2 3" key="1">
    <citation type="submission" date="2020-08" db="EMBL/GenBank/DDBJ databases">
        <title>Complete genome sequence of Raphidiopsis curvispora isolated from drinking water reservoir in South Korea.</title>
        <authorList>
            <person name="Jeong J."/>
        </authorList>
    </citation>
    <scope>NUCLEOTIDE SEQUENCE [LARGE SCALE GENOMIC DNA]</scope>
    <source>
        <strain evidence="2 3">GIHE-G1</strain>
        <plasmid evidence="2 3">p-r.curvispora1</plasmid>
    </source>
</reference>